<evidence type="ECO:0000256" key="1">
    <source>
        <dbReference type="SAM" id="MobiDB-lite"/>
    </source>
</evidence>
<gene>
    <name evidence="2" type="ORF">RND71_013171</name>
</gene>
<evidence type="ECO:0000313" key="2">
    <source>
        <dbReference type="EMBL" id="KAK4369379.1"/>
    </source>
</evidence>
<dbReference type="Proteomes" id="UP001291623">
    <property type="component" value="Unassembled WGS sequence"/>
</dbReference>
<dbReference type="AlphaFoldDB" id="A0AAE1SH05"/>
<reference evidence="2" key="1">
    <citation type="submission" date="2023-12" db="EMBL/GenBank/DDBJ databases">
        <title>Genome assembly of Anisodus tanguticus.</title>
        <authorList>
            <person name="Wang Y.-J."/>
        </authorList>
    </citation>
    <scope>NUCLEOTIDE SEQUENCE</scope>
    <source>
        <strain evidence="2">KB-2021</strain>
        <tissue evidence="2">Leaf</tissue>
    </source>
</reference>
<feature type="region of interest" description="Disordered" evidence="1">
    <location>
        <begin position="19"/>
        <end position="38"/>
    </location>
</feature>
<dbReference type="EMBL" id="JAVYJV010000006">
    <property type="protein sequence ID" value="KAK4369379.1"/>
    <property type="molecule type" value="Genomic_DNA"/>
</dbReference>
<accession>A0AAE1SH05</accession>
<comment type="caution">
    <text evidence="2">The sequence shown here is derived from an EMBL/GenBank/DDBJ whole genome shotgun (WGS) entry which is preliminary data.</text>
</comment>
<organism evidence="2 3">
    <name type="scientific">Anisodus tanguticus</name>
    <dbReference type="NCBI Taxonomy" id="243964"/>
    <lineage>
        <taxon>Eukaryota</taxon>
        <taxon>Viridiplantae</taxon>
        <taxon>Streptophyta</taxon>
        <taxon>Embryophyta</taxon>
        <taxon>Tracheophyta</taxon>
        <taxon>Spermatophyta</taxon>
        <taxon>Magnoliopsida</taxon>
        <taxon>eudicotyledons</taxon>
        <taxon>Gunneridae</taxon>
        <taxon>Pentapetalae</taxon>
        <taxon>asterids</taxon>
        <taxon>lamiids</taxon>
        <taxon>Solanales</taxon>
        <taxon>Solanaceae</taxon>
        <taxon>Solanoideae</taxon>
        <taxon>Hyoscyameae</taxon>
        <taxon>Anisodus</taxon>
    </lineage>
</organism>
<protein>
    <submittedName>
        <fullName evidence="2">Uncharacterized protein</fullName>
    </submittedName>
</protein>
<proteinExistence type="predicted"/>
<sequence length="145" mass="15946">MNDNNTPYMPSCEMAGRNDGCGANGGRGGNVVPPPPEVENERENVIADLLHESQKLLQSEVEKVVELKPAELEEETPLDVPSVVDEIPILDPIVVKVNDISEKIKGSRGDHRKGQRQAANEPIPFIQYIPSFAPRPSLTLKNNEK</sequence>
<evidence type="ECO:0000313" key="3">
    <source>
        <dbReference type="Proteomes" id="UP001291623"/>
    </source>
</evidence>
<name>A0AAE1SH05_9SOLA</name>
<keyword evidence="3" id="KW-1185">Reference proteome</keyword>